<evidence type="ECO:0000256" key="2">
    <source>
        <dbReference type="ARBA" id="ARBA00009928"/>
    </source>
</evidence>
<dbReference type="PRINTS" id="PR00092">
    <property type="entry name" value="TYROSINASE"/>
</dbReference>
<dbReference type="PROSITE" id="PS00498">
    <property type="entry name" value="TYROSINASE_2"/>
    <property type="match status" value="1"/>
</dbReference>
<dbReference type="PANTHER" id="PTHR11474">
    <property type="entry name" value="TYROSINASE FAMILY MEMBER"/>
    <property type="match status" value="1"/>
</dbReference>
<evidence type="ECO:0000256" key="1">
    <source>
        <dbReference type="ARBA" id="ARBA00001973"/>
    </source>
</evidence>
<evidence type="ECO:0000259" key="5">
    <source>
        <dbReference type="PROSITE" id="PS00497"/>
    </source>
</evidence>
<evidence type="ECO:0000313" key="8">
    <source>
        <dbReference type="Proteomes" id="UP000662200"/>
    </source>
</evidence>
<dbReference type="PANTHER" id="PTHR11474:SF126">
    <property type="entry name" value="TYROSINASE-LIKE PROTEIN TYR-1-RELATED"/>
    <property type="match status" value="1"/>
</dbReference>
<sequence>MTVVRQDQATLDPARRRAFLAALLALKRQRPAGAELSVYDGFVRTHDRYFRGVAGAVATHAHGAWSFLPWHRRFLLDFEDALRAVDPQVSVPWWDWRRGDAGLFADDFLGPADDRDPHDSPLFAAATWPIAVPGQLGSATLRRRLRPAALPRRVADDLAEFAEFTEALEEGPHNAVHVALGGHMASGASPNDPVFWLHHCFLDRLWSRWQDRYGADAYPARGSGRNRGRYDAIGPWPITPDEVLDHRARYTYPG</sequence>
<evidence type="ECO:0000313" key="7">
    <source>
        <dbReference type="EMBL" id="GGK20922.1"/>
    </source>
</evidence>
<name>A0A8J3BKF7_9ACTN</name>
<comment type="similarity">
    <text evidence="2">Belongs to the tyrosinase family.</text>
</comment>
<dbReference type="Gene3D" id="1.10.1280.10">
    <property type="entry name" value="Di-copper center containing domain from catechol oxidase"/>
    <property type="match status" value="1"/>
</dbReference>
<dbReference type="RefSeq" id="WP_189113164.1">
    <property type="nucleotide sequence ID" value="NZ_BMQC01000003.1"/>
</dbReference>
<keyword evidence="3" id="KW-0479">Metal-binding</keyword>
<dbReference type="EMBL" id="BMQC01000003">
    <property type="protein sequence ID" value="GGK20922.1"/>
    <property type="molecule type" value="Genomic_DNA"/>
</dbReference>
<dbReference type="SUPFAM" id="SSF48056">
    <property type="entry name" value="Di-copper centre-containing domain"/>
    <property type="match status" value="1"/>
</dbReference>
<protein>
    <submittedName>
        <fullName evidence="7">Tyrosinase</fullName>
    </submittedName>
</protein>
<dbReference type="GO" id="GO:0016491">
    <property type="term" value="F:oxidoreductase activity"/>
    <property type="evidence" value="ECO:0007669"/>
    <property type="project" value="InterPro"/>
</dbReference>
<comment type="cofactor">
    <cofactor evidence="1">
        <name>Cu(2+)</name>
        <dbReference type="ChEBI" id="CHEBI:29036"/>
    </cofactor>
</comment>
<evidence type="ECO:0000256" key="3">
    <source>
        <dbReference type="ARBA" id="ARBA00022723"/>
    </source>
</evidence>
<evidence type="ECO:0000256" key="4">
    <source>
        <dbReference type="ARBA" id="ARBA00023008"/>
    </source>
</evidence>
<feature type="domain" description="Tyrosinase copper-binding" evidence="6">
    <location>
        <begin position="192"/>
        <end position="203"/>
    </location>
</feature>
<dbReference type="PROSITE" id="PS00497">
    <property type="entry name" value="TYROSINASE_1"/>
    <property type="match status" value="1"/>
</dbReference>
<dbReference type="Proteomes" id="UP000662200">
    <property type="component" value="Unassembled WGS sequence"/>
</dbReference>
<organism evidence="7 8">
    <name type="scientific">Pilimelia terevasa</name>
    <dbReference type="NCBI Taxonomy" id="53372"/>
    <lineage>
        <taxon>Bacteria</taxon>
        <taxon>Bacillati</taxon>
        <taxon>Actinomycetota</taxon>
        <taxon>Actinomycetes</taxon>
        <taxon>Micromonosporales</taxon>
        <taxon>Micromonosporaceae</taxon>
        <taxon>Pilimelia</taxon>
    </lineage>
</organism>
<dbReference type="GO" id="GO:0046872">
    <property type="term" value="F:metal ion binding"/>
    <property type="evidence" value="ECO:0007669"/>
    <property type="project" value="UniProtKB-KW"/>
</dbReference>
<feature type="domain" description="Tyrosinase copper-binding" evidence="5">
    <location>
        <begin position="62"/>
        <end position="79"/>
    </location>
</feature>
<comment type="caution">
    <text evidence="7">The sequence shown here is derived from an EMBL/GenBank/DDBJ whole genome shotgun (WGS) entry which is preliminary data.</text>
</comment>
<reference evidence="7" key="1">
    <citation type="journal article" date="2014" name="Int. J. Syst. Evol. Microbiol.">
        <title>Complete genome sequence of Corynebacterium casei LMG S-19264T (=DSM 44701T), isolated from a smear-ripened cheese.</title>
        <authorList>
            <consortium name="US DOE Joint Genome Institute (JGI-PGF)"/>
            <person name="Walter F."/>
            <person name="Albersmeier A."/>
            <person name="Kalinowski J."/>
            <person name="Ruckert C."/>
        </authorList>
    </citation>
    <scope>NUCLEOTIDE SEQUENCE</scope>
    <source>
        <strain evidence="7">JCM 3091</strain>
    </source>
</reference>
<keyword evidence="4" id="KW-0186">Copper</keyword>
<proteinExistence type="inferred from homology"/>
<reference evidence="7" key="2">
    <citation type="submission" date="2020-09" db="EMBL/GenBank/DDBJ databases">
        <authorList>
            <person name="Sun Q."/>
            <person name="Ohkuma M."/>
        </authorList>
    </citation>
    <scope>NUCLEOTIDE SEQUENCE</scope>
    <source>
        <strain evidence="7">JCM 3091</strain>
    </source>
</reference>
<dbReference type="AlphaFoldDB" id="A0A8J3BKF7"/>
<dbReference type="InterPro" id="IPR050316">
    <property type="entry name" value="Tyrosinase/Hemocyanin"/>
</dbReference>
<gene>
    <name evidence="7" type="ORF">GCM10010124_11780</name>
</gene>
<dbReference type="InterPro" id="IPR008922">
    <property type="entry name" value="Di-copper_centre_dom_sf"/>
</dbReference>
<accession>A0A8J3BKF7</accession>
<dbReference type="InterPro" id="IPR002227">
    <property type="entry name" value="Tyrosinase_Cu-bd"/>
</dbReference>
<keyword evidence="8" id="KW-1185">Reference proteome</keyword>
<evidence type="ECO:0000259" key="6">
    <source>
        <dbReference type="PROSITE" id="PS00498"/>
    </source>
</evidence>
<dbReference type="Pfam" id="PF00264">
    <property type="entry name" value="Tyrosinase"/>
    <property type="match status" value="2"/>
</dbReference>